<dbReference type="Proteomes" id="UP001165289">
    <property type="component" value="Unassembled WGS sequence"/>
</dbReference>
<accession>A0AAV7K9L1</accession>
<gene>
    <name evidence="2" type="ORF">LOD99_15741</name>
</gene>
<feature type="domain" description="Ubiquitin-like" evidence="1">
    <location>
        <begin position="31"/>
        <end position="90"/>
    </location>
</feature>
<dbReference type="EMBL" id="JAKMXF010000110">
    <property type="protein sequence ID" value="KAI6658027.1"/>
    <property type="molecule type" value="Genomic_DNA"/>
</dbReference>
<reference evidence="2 3" key="1">
    <citation type="journal article" date="2023" name="BMC Biol.">
        <title>The compact genome of the sponge Oopsacas minuta (Hexactinellida) is lacking key metazoan core genes.</title>
        <authorList>
            <person name="Santini S."/>
            <person name="Schenkelaars Q."/>
            <person name="Jourda C."/>
            <person name="Duchesne M."/>
            <person name="Belahbib H."/>
            <person name="Rocher C."/>
            <person name="Selva M."/>
            <person name="Riesgo A."/>
            <person name="Vervoort M."/>
            <person name="Leys S.P."/>
            <person name="Kodjabachian L."/>
            <person name="Le Bivic A."/>
            <person name="Borchiellini C."/>
            <person name="Claverie J.M."/>
            <person name="Renard E."/>
        </authorList>
    </citation>
    <scope>NUCLEOTIDE SEQUENCE [LARGE SCALE GENOMIC DNA]</scope>
    <source>
        <strain evidence="2">SPO-2</strain>
    </source>
</reference>
<sequence length="238" mass="27517">MVEQFSEIFFTDYEGKQRVIRFLKDEFIDTSIYSLKFQIELMTDVLIQEQHLTLDGRKLDAKKGDRIMTFEDYGIMQGASIVLHQRLLGGEIEPFDFVNINKKKKFKPMKLGRGTKTWRKVLPGICFVGICLEKGCKASGDLVVVNKEFYKDKAGCCVANVEIHRLNCPICKEQIDTKSLMGVGLYKCKAIVETMHKTGEKEKKHKYEIKSEDFLYAYSVNDKGKIKYQYIEIIIKPL</sequence>
<dbReference type="InterPro" id="IPR000626">
    <property type="entry name" value="Ubiquitin-like_dom"/>
</dbReference>
<dbReference type="Gene3D" id="3.10.20.90">
    <property type="entry name" value="Phosphatidylinositol 3-kinase Catalytic Subunit, Chain A, domain 1"/>
    <property type="match status" value="1"/>
</dbReference>
<keyword evidence="3" id="KW-1185">Reference proteome</keyword>
<evidence type="ECO:0000313" key="3">
    <source>
        <dbReference type="Proteomes" id="UP001165289"/>
    </source>
</evidence>
<proteinExistence type="predicted"/>
<dbReference type="InterPro" id="IPR029071">
    <property type="entry name" value="Ubiquitin-like_domsf"/>
</dbReference>
<comment type="caution">
    <text evidence="2">The sequence shown here is derived from an EMBL/GenBank/DDBJ whole genome shotgun (WGS) entry which is preliminary data.</text>
</comment>
<evidence type="ECO:0000259" key="1">
    <source>
        <dbReference type="PROSITE" id="PS50053"/>
    </source>
</evidence>
<dbReference type="PROSITE" id="PS50053">
    <property type="entry name" value="UBIQUITIN_2"/>
    <property type="match status" value="1"/>
</dbReference>
<name>A0AAV7K9L1_9METZ</name>
<organism evidence="2 3">
    <name type="scientific">Oopsacas minuta</name>
    <dbReference type="NCBI Taxonomy" id="111878"/>
    <lineage>
        <taxon>Eukaryota</taxon>
        <taxon>Metazoa</taxon>
        <taxon>Porifera</taxon>
        <taxon>Hexactinellida</taxon>
        <taxon>Hexasterophora</taxon>
        <taxon>Lyssacinosida</taxon>
        <taxon>Leucopsacidae</taxon>
        <taxon>Oopsacas</taxon>
    </lineage>
</organism>
<protein>
    <recommendedName>
        <fullName evidence="1">Ubiquitin-like domain-containing protein</fullName>
    </recommendedName>
</protein>
<dbReference type="AlphaFoldDB" id="A0AAV7K9L1"/>
<dbReference type="SUPFAM" id="SSF54236">
    <property type="entry name" value="Ubiquitin-like"/>
    <property type="match status" value="1"/>
</dbReference>
<evidence type="ECO:0000313" key="2">
    <source>
        <dbReference type="EMBL" id="KAI6658027.1"/>
    </source>
</evidence>